<reference evidence="1 2" key="1">
    <citation type="submission" date="2019-05" db="EMBL/GenBank/DDBJ databases">
        <title>Another draft genome of Portunus trituberculatus and its Hox gene families provides insights of decapod evolution.</title>
        <authorList>
            <person name="Jeong J.-H."/>
            <person name="Song I."/>
            <person name="Kim S."/>
            <person name="Choi T."/>
            <person name="Kim D."/>
            <person name="Ryu S."/>
            <person name="Kim W."/>
        </authorList>
    </citation>
    <scope>NUCLEOTIDE SEQUENCE [LARGE SCALE GENOMIC DNA]</scope>
    <source>
        <tissue evidence="1">Muscle</tissue>
    </source>
</reference>
<organism evidence="1 2">
    <name type="scientific">Portunus trituberculatus</name>
    <name type="common">Swimming crab</name>
    <name type="synonym">Neptunus trituberculatus</name>
    <dbReference type="NCBI Taxonomy" id="210409"/>
    <lineage>
        <taxon>Eukaryota</taxon>
        <taxon>Metazoa</taxon>
        <taxon>Ecdysozoa</taxon>
        <taxon>Arthropoda</taxon>
        <taxon>Crustacea</taxon>
        <taxon>Multicrustacea</taxon>
        <taxon>Malacostraca</taxon>
        <taxon>Eumalacostraca</taxon>
        <taxon>Eucarida</taxon>
        <taxon>Decapoda</taxon>
        <taxon>Pleocyemata</taxon>
        <taxon>Brachyura</taxon>
        <taxon>Eubrachyura</taxon>
        <taxon>Portunoidea</taxon>
        <taxon>Portunidae</taxon>
        <taxon>Portuninae</taxon>
        <taxon>Portunus</taxon>
    </lineage>
</organism>
<dbReference type="PANTHER" id="PTHR33050:SF7">
    <property type="entry name" value="RIBONUCLEASE H"/>
    <property type="match status" value="1"/>
</dbReference>
<dbReference type="AlphaFoldDB" id="A0A5B7E9Z4"/>
<dbReference type="CDD" id="cd09275">
    <property type="entry name" value="RNase_HI_RT_DIRS1"/>
    <property type="match status" value="1"/>
</dbReference>
<dbReference type="Proteomes" id="UP000324222">
    <property type="component" value="Unassembled WGS sequence"/>
</dbReference>
<gene>
    <name evidence="1" type="ORF">E2C01_022845</name>
</gene>
<dbReference type="EMBL" id="VSRR010002100">
    <property type="protein sequence ID" value="MPC29604.1"/>
    <property type="molecule type" value="Genomic_DNA"/>
</dbReference>
<comment type="caution">
    <text evidence="1">The sequence shown here is derived from an EMBL/GenBank/DDBJ whole genome shotgun (WGS) entry which is preliminary data.</text>
</comment>
<evidence type="ECO:0000313" key="1">
    <source>
        <dbReference type="EMBL" id="MPC29604.1"/>
    </source>
</evidence>
<dbReference type="OrthoDB" id="7692528at2759"/>
<accession>A0A5B7E9Z4</accession>
<evidence type="ECO:0008006" key="3">
    <source>
        <dbReference type="Google" id="ProtNLM"/>
    </source>
</evidence>
<keyword evidence="2" id="KW-1185">Reference proteome</keyword>
<evidence type="ECO:0000313" key="2">
    <source>
        <dbReference type="Proteomes" id="UP000324222"/>
    </source>
</evidence>
<sequence length="213" mass="24169">MLSDHLHQDTLKPLPSDLAKHLQPWLLLKTLASSHLFHHSGDTIYLWTDASLFGWGGHTLAHQASGIWDTNESSLHIKCLEVQAVLHSILSLNLTGCQLHLFIDNRAAQFAINKLRCKSTSLLKEISNLNRYLCSRKLLIKAFRISTLLNSRADSLSRLATTSTKWSLPEQIFKKILTWRGPLEIDLMATRKNKKLPLYISPYPDPQALVSNR</sequence>
<dbReference type="PANTHER" id="PTHR33050">
    <property type="entry name" value="REVERSE TRANSCRIPTASE DOMAIN-CONTAINING PROTEIN"/>
    <property type="match status" value="1"/>
</dbReference>
<proteinExistence type="predicted"/>
<protein>
    <recommendedName>
        <fullName evidence="3">RNase H type-1 domain-containing protein</fullName>
    </recommendedName>
</protein>
<dbReference type="InterPro" id="IPR052055">
    <property type="entry name" value="Hepadnavirus_pol/RT"/>
</dbReference>
<name>A0A5B7E9Z4_PORTR</name>